<keyword evidence="14" id="KW-1185">Reference proteome</keyword>
<keyword evidence="5 13" id="KW-0808">Transferase</keyword>
<dbReference type="SUPFAM" id="SSF52922">
    <property type="entry name" value="TK C-terminal domain-like"/>
    <property type="match status" value="1"/>
</dbReference>
<dbReference type="NCBIfam" id="TIGR00232">
    <property type="entry name" value="tktlase_bact"/>
    <property type="match status" value="1"/>
</dbReference>
<dbReference type="RefSeq" id="WP_310910270.1">
    <property type="nucleotide sequence ID" value="NZ_JAVLVT010000001.1"/>
</dbReference>
<evidence type="ECO:0000259" key="12">
    <source>
        <dbReference type="SMART" id="SM00861"/>
    </source>
</evidence>
<dbReference type="SUPFAM" id="SSF52518">
    <property type="entry name" value="Thiamin diphosphate-binding fold (THDP-binding)"/>
    <property type="match status" value="2"/>
</dbReference>
<evidence type="ECO:0000256" key="1">
    <source>
        <dbReference type="ARBA" id="ARBA00001946"/>
    </source>
</evidence>
<comment type="caution">
    <text evidence="13">The sequence shown here is derived from an EMBL/GenBank/DDBJ whole genome shotgun (WGS) entry which is preliminary data.</text>
</comment>
<keyword evidence="7" id="KW-0460">Magnesium</keyword>
<evidence type="ECO:0000256" key="11">
    <source>
        <dbReference type="SAM" id="MobiDB-lite"/>
    </source>
</evidence>
<dbReference type="SMART" id="SM00861">
    <property type="entry name" value="Transket_pyr"/>
    <property type="match status" value="1"/>
</dbReference>
<dbReference type="InterPro" id="IPR009014">
    <property type="entry name" value="Transketo_C/PFOR_II"/>
</dbReference>
<evidence type="ECO:0000256" key="9">
    <source>
        <dbReference type="ARBA" id="ARBA00049473"/>
    </source>
</evidence>
<evidence type="ECO:0000256" key="10">
    <source>
        <dbReference type="NCBIfam" id="TIGR00232"/>
    </source>
</evidence>
<evidence type="ECO:0000256" key="5">
    <source>
        <dbReference type="ARBA" id="ARBA00022679"/>
    </source>
</evidence>
<protein>
    <recommendedName>
        <fullName evidence="4 10">Transketolase</fullName>
        <ecNumber evidence="4 10">2.2.1.1</ecNumber>
    </recommendedName>
</protein>
<sequence length="698" mass="75452">MNIDSTGALSWSELDQRAVDVVRALAMDAVEEAGNGHPGTAMSLAPAAYLLYQHVMRHDPSDPEWLGRDRFVLSAGHSSLTQYIQLFLAGYGLELEDLRALRQWGSRTPGHPEYRHTPGVETTTGPLGQGLGNAVGMAMAARRERGLFDPETAPGESPFDHMVYVVCSDGDVQEGVSHEVSALAGHQKLGNLVVLYDDNHISIEDDTAVAFSEDVAARYAAYGWHVQRVDWTTSTGSYAEDVQALYQAFQQAKADTERPSFIQLRTIIGWPAPNKQNTGAIHGAALGAEEVAATKRALGMDPDARFEVPEQVLEHTRSVGDRGRAVRADWERSLDAWRSQNQQRAQLLDRLLSGQRPDGWEEALPSFPADPKGIATRKASGEILGAIAPVLPELWGGSADLAGSNNTTPKGQPSFIPEEHSTKEFSGNRFGRVLHFGVREHGMGSVLNGIALHGPTRPYGGTFLVFSDYMRPSVRLAAMMRLPVTYVWTHDSIGLGEDGPTHQPVEHLWSLRAIPGLDVVRPADANETVAAWRTILQGERPTGLALTRQNVPTLDRSQYASAEGVARGGYVLAEATGGQPQALIIATGSEVAAALEARERLESAGTPVRVVSMPCVEWFAEQDADYRAEVLPPSVRARVSVEAGAALGWRDYIGADGEAVSLEHFGASAPYGTLFEEFGLTADHVVAAVRTTLDRVNG</sequence>
<evidence type="ECO:0000256" key="4">
    <source>
        <dbReference type="ARBA" id="ARBA00013152"/>
    </source>
</evidence>
<comment type="similarity">
    <text evidence="3">Belongs to the transketolase family.</text>
</comment>
<evidence type="ECO:0000256" key="6">
    <source>
        <dbReference type="ARBA" id="ARBA00022723"/>
    </source>
</evidence>
<evidence type="ECO:0000256" key="3">
    <source>
        <dbReference type="ARBA" id="ARBA00007131"/>
    </source>
</evidence>
<dbReference type="InterPro" id="IPR005478">
    <property type="entry name" value="Transketolase_bac-like"/>
</dbReference>
<organism evidence="13 14">
    <name type="scientific">Lipingzhangella rawalii</name>
    <dbReference type="NCBI Taxonomy" id="2055835"/>
    <lineage>
        <taxon>Bacteria</taxon>
        <taxon>Bacillati</taxon>
        <taxon>Actinomycetota</taxon>
        <taxon>Actinomycetes</taxon>
        <taxon>Streptosporangiales</taxon>
        <taxon>Nocardiopsidaceae</taxon>
        <taxon>Lipingzhangella</taxon>
    </lineage>
</organism>
<dbReference type="InterPro" id="IPR005475">
    <property type="entry name" value="Transketolase-like_Pyr-bd"/>
</dbReference>
<gene>
    <name evidence="13" type="primary">tkt</name>
    <name evidence="13" type="ORF">RIF23_00435</name>
</gene>
<dbReference type="EMBL" id="JAVLVT010000001">
    <property type="protein sequence ID" value="MDS1268755.1"/>
    <property type="molecule type" value="Genomic_DNA"/>
</dbReference>
<feature type="region of interest" description="Disordered" evidence="11">
    <location>
        <begin position="109"/>
        <end position="128"/>
    </location>
</feature>
<reference evidence="14" key="1">
    <citation type="submission" date="2023-07" db="EMBL/GenBank/DDBJ databases">
        <title>Novel species in the genus Lipingzhangella isolated from Sambhar Salt Lake.</title>
        <authorList>
            <person name="Jiya N."/>
            <person name="Kajale S."/>
            <person name="Sharma A."/>
        </authorList>
    </citation>
    <scope>NUCLEOTIDE SEQUENCE [LARGE SCALE GENOMIC DNA]</scope>
    <source>
        <strain evidence="14">LS1_29</strain>
    </source>
</reference>
<evidence type="ECO:0000256" key="2">
    <source>
        <dbReference type="ARBA" id="ARBA00001964"/>
    </source>
</evidence>
<keyword evidence="8" id="KW-0786">Thiamine pyrophosphate</keyword>
<accession>A0ABU2H1L8</accession>
<dbReference type="CDD" id="cd02012">
    <property type="entry name" value="TPP_TK"/>
    <property type="match status" value="1"/>
</dbReference>
<dbReference type="Gene3D" id="3.40.50.970">
    <property type="match status" value="2"/>
</dbReference>
<evidence type="ECO:0000256" key="7">
    <source>
        <dbReference type="ARBA" id="ARBA00022842"/>
    </source>
</evidence>
<proteinExistence type="inferred from homology"/>
<feature type="domain" description="Transketolase-like pyrimidine-binding" evidence="12">
    <location>
        <begin position="374"/>
        <end position="553"/>
    </location>
</feature>
<comment type="catalytic activity">
    <reaction evidence="9">
        <text>D-sedoheptulose 7-phosphate + D-glyceraldehyde 3-phosphate = aldehydo-D-ribose 5-phosphate + D-xylulose 5-phosphate</text>
        <dbReference type="Rhea" id="RHEA:10508"/>
        <dbReference type="ChEBI" id="CHEBI:57483"/>
        <dbReference type="ChEBI" id="CHEBI:57737"/>
        <dbReference type="ChEBI" id="CHEBI:58273"/>
        <dbReference type="ChEBI" id="CHEBI:59776"/>
        <dbReference type="EC" id="2.2.1.1"/>
    </reaction>
</comment>
<dbReference type="CDD" id="cd07033">
    <property type="entry name" value="TPP_PYR_DXS_TK_like"/>
    <property type="match status" value="1"/>
</dbReference>
<dbReference type="InterPro" id="IPR049557">
    <property type="entry name" value="Transketolase_CS"/>
</dbReference>
<dbReference type="Proteomes" id="UP001250214">
    <property type="component" value="Unassembled WGS sequence"/>
</dbReference>
<dbReference type="Pfam" id="PF02779">
    <property type="entry name" value="Transket_pyr"/>
    <property type="match status" value="1"/>
</dbReference>
<dbReference type="InterPro" id="IPR033247">
    <property type="entry name" value="Transketolase_fam"/>
</dbReference>
<comment type="cofactor">
    <cofactor evidence="1">
        <name>Mg(2+)</name>
        <dbReference type="ChEBI" id="CHEBI:18420"/>
    </cofactor>
</comment>
<dbReference type="InterPro" id="IPR029061">
    <property type="entry name" value="THDP-binding"/>
</dbReference>
<dbReference type="Pfam" id="PF00456">
    <property type="entry name" value="Transketolase_N"/>
    <property type="match status" value="1"/>
</dbReference>
<dbReference type="InterPro" id="IPR055152">
    <property type="entry name" value="Transketolase-like_C_2"/>
</dbReference>
<evidence type="ECO:0000313" key="14">
    <source>
        <dbReference type="Proteomes" id="UP001250214"/>
    </source>
</evidence>
<name>A0ABU2H1L8_9ACTN</name>
<evidence type="ECO:0000256" key="8">
    <source>
        <dbReference type="ARBA" id="ARBA00023052"/>
    </source>
</evidence>
<dbReference type="PANTHER" id="PTHR43522">
    <property type="entry name" value="TRANSKETOLASE"/>
    <property type="match status" value="1"/>
</dbReference>
<comment type="cofactor">
    <cofactor evidence="2">
        <name>thiamine diphosphate</name>
        <dbReference type="ChEBI" id="CHEBI:58937"/>
    </cofactor>
</comment>
<dbReference type="PROSITE" id="PS00801">
    <property type="entry name" value="TRANSKETOLASE_1"/>
    <property type="match status" value="1"/>
</dbReference>
<evidence type="ECO:0000313" key="13">
    <source>
        <dbReference type="EMBL" id="MDS1268755.1"/>
    </source>
</evidence>
<dbReference type="GO" id="GO:0004802">
    <property type="term" value="F:transketolase activity"/>
    <property type="evidence" value="ECO:0007669"/>
    <property type="project" value="UniProtKB-EC"/>
</dbReference>
<dbReference type="PANTHER" id="PTHR43522:SF2">
    <property type="entry name" value="TRANSKETOLASE 1-RELATED"/>
    <property type="match status" value="1"/>
</dbReference>
<keyword evidence="6" id="KW-0479">Metal-binding</keyword>
<dbReference type="InterPro" id="IPR005474">
    <property type="entry name" value="Transketolase_N"/>
</dbReference>
<dbReference type="Gene3D" id="3.40.50.920">
    <property type="match status" value="1"/>
</dbReference>
<dbReference type="Pfam" id="PF22613">
    <property type="entry name" value="Transketolase_C_1"/>
    <property type="match status" value="1"/>
</dbReference>
<dbReference type="EC" id="2.2.1.1" evidence="4 10"/>